<comment type="catalytic activity">
    <reaction evidence="3">
        <text>L-glutaminyl-[protein] + H2O = L-glutamyl-[protein] + NH4(+)</text>
        <dbReference type="Rhea" id="RHEA:16441"/>
        <dbReference type="Rhea" id="RHEA-COMP:10207"/>
        <dbReference type="Rhea" id="RHEA-COMP:10208"/>
        <dbReference type="ChEBI" id="CHEBI:15377"/>
        <dbReference type="ChEBI" id="CHEBI:28938"/>
        <dbReference type="ChEBI" id="CHEBI:29973"/>
        <dbReference type="ChEBI" id="CHEBI:30011"/>
        <dbReference type="EC" id="3.5.1.44"/>
    </reaction>
</comment>
<dbReference type="Proteomes" id="UP000198752">
    <property type="component" value="Unassembled WGS sequence"/>
</dbReference>
<keyword evidence="1 3" id="KW-0145">Chemotaxis</keyword>
<dbReference type="RefSeq" id="WP_093669518.1">
    <property type="nucleotide sequence ID" value="NZ_FOOY01000003.1"/>
</dbReference>
<dbReference type="STRING" id="269670.SAMN02982927_00402"/>
<dbReference type="PANTHER" id="PTHR35147:SF1">
    <property type="entry name" value="CHEMORECEPTOR GLUTAMINE DEAMIDASE CHED-RELATED"/>
    <property type="match status" value="1"/>
</dbReference>
<dbReference type="GO" id="GO:0050568">
    <property type="term" value="F:protein-glutamine glutaminase activity"/>
    <property type="evidence" value="ECO:0007669"/>
    <property type="project" value="UniProtKB-UniRule"/>
</dbReference>
<comment type="similarity">
    <text evidence="3">Belongs to the CheD family.</text>
</comment>
<accession>A0A1I2NHT9</accession>
<name>A0A1I2NHT9_9BACL</name>
<keyword evidence="2 3" id="KW-0378">Hydrolase</keyword>
<dbReference type="InterPro" id="IPR005659">
    <property type="entry name" value="Chemorcpt_Glu_NH3ase_CheD"/>
</dbReference>
<dbReference type="GO" id="GO:0006935">
    <property type="term" value="P:chemotaxis"/>
    <property type="evidence" value="ECO:0007669"/>
    <property type="project" value="UniProtKB-UniRule"/>
</dbReference>
<protein>
    <recommendedName>
        <fullName evidence="3">Probable chemoreceptor glutamine deamidase CheD</fullName>
        <ecNumber evidence="3">3.5.1.44</ecNumber>
    </recommendedName>
</protein>
<dbReference type="Pfam" id="PF03975">
    <property type="entry name" value="CheD"/>
    <property type="match status" value="1"/>
</dbReference>
<reference evidence="5" key="1">
    <citation type="submission" date="2016-10" db="EMBL/GenBank/DDBJ databases">
        <authorList>
            <person name="Varghese N."/>
            <person name="Submissions S."/>
        </authorList>
    </citation>
    <scope>NUCLEOTIDE SEQUENCE [LARGE SCALE GENOMIC DNA]</scope>
    <source>
        <strain evidence="5">ATCC 700379</strain>
    </source>
</reference>
<dbReference type="InterPro" id="IPR011324">
    <property type="entry name" value="Cytotoxic_necrot_fac-like_cat"/>
</dbReference>
<evidence type="ECO:0000313" key="5">
    <source>
        <dbReference type="Proteomes" id="UP000198752"/>
    </source>
</evidence>
<dbReference type="Gene3D" id="3.30.1330.200">
    <property type="match status" value="1"/>
</dbReference>
<evidence type="ECO:0000313" key="4">
    <source>
        <dbReference type="EMBL" id="SFG01247.1"/>
    </source>
</evidence>
<dbReference type="PANTHER" id="PTHR35147">
    <property type="entry name" value="CHEMORECEPTOR GLUTAMINE DEAMIDASE CHED-RELATED"/>
    <property type="match status" value="1"/>
</dbReference>
<evidence type="ECO:0000256" key="3">
    <source>
        <dbReference type="HAMAP-Rule" id="MF_01440"/>
    </source>
</evidence>
<keyword evidence="5" id="KW-1185">Reference proteome</keyword>
<dbReference type="CDD" id="cd16352">
    <property type="entry name" value="CheD"/>
    <property type="match status" value="1"/>
</dbReference>
<evidence type="ECO:0000256" key="2">
    <source>
        <dbReference type="ARBA" id="ARBA00022801"/>
    </source>
</evidence>
<gene>
    <name evidence="3" type="primary">cheD</name>
    <name evidence="4" type="ORF">SAMN02982927_00402</name>
</gene>
<dbReference type="InterPro" id="IPR038592">
    <property type="entry name" value="CheD-like_sf"/>
</dbReference>
<proteinExistence type="inferred from homology"/>
<dbReference type="EMBL" id="FOOY01000003">
    <property type="protein sequence ID" value="SFG01247.1"/>
    <property type="molecule type" value="Genomic_DNA"/>
</dbReference>
<evidence type="ECO:0000256" key="1">
    <source>
        <dbReference type="ARBA" id="ARBA00022500"/>
    </source>
</evidence>
<dbReference type="HAMAP" id="MF_01440">
    <property type="entry name" value="CheD"/>
    <property type="match status" value="1"/>
</dbReference>
<dbReference type="SUPFAM" id="SSF64438">
    <property type="entry name" value="CNF1/YfiH-like putative cysteine hydrolases"/>
    <property type="match status" value="1"/>
</dbReference>
<comment type="function">
    <text evidence="3">Probably deamidates glutamine residues to glutamate on methyl-accepting chemotaxis receptors (MCPs), playing an important role in chemotaxis.</text>
</comment>
<organism evidence="4 5">
    <name type="scientific">Sporolactobacillus nakayamae</name>
    <dbReference type="NCBI Taxonomy" id="269670"/>
    <lineage>
        <taxon>Bacteria</taxon>
        <taxon>Bacillati</taxon>
        <taxon>Bacillota</taxon>
        <taxon>Bacilli</taxon>
        <taxon>Bacillales</taxon>
        <taxon>Sporolactobacillaceae</taxon>
        <taxon>Sporolactobacillus</taxon>
    </lineage>
</organism>
<dbReference type="OrthoDB" id="9807202at2"/>
<dbReference type="AlphaFoldDB" id="A0A1I2NHT9"/>
<sequence length="160" mass="17511">MIHVGLSEIKFAESPETLKTLGLGSCVGVVIYHAQRKVAGMAHVMLPDSALARTMTYPLGKYADTAVPELVKKMTEYYCCPLSQLRAKIAGGAEMFKSTRTLPLGSIGKRNVEAVKDQLTNYHIPLIAEETGADYGRTIEYFIDSCELTIHAIFKGKSVI</sequence>
<dbReference type="EC" id="3.5.1.44" evidence="3"/>